<feature type="compositionally biased region" description="Gly residues" evidence="8">
    <location>
        <begin position="521"/>
        <end position="552"/>
    </location>
</feature>
<evidence type="ECO:0000259" key="10">
    <source>
        <dbReference type="Pfam" id="PF13231"/>
    </source>
</evidence>
<keyword evidence="2" id="KW-1003">Cell membrane</keyword>
<keyword evidence="3" id="KW-0328">Glycosyltransferase</keyword>
<feature type="domain" description="Putative mannosyltransferase YkcA/B-like C-terminal" evidence="11">
    <location>
        <begin position="602"/>
        <end position="691"/>
    </location>
</feature>
<evidence type="ECO:0000259" key="11">
    <source>
        <dbReference type="Pfam" id="PF24878"/>
    </source>
</evidence>
<comment type="subcellular location">
    <subcellularLocation>
        <location evidence="1">Cell membrane</location>
        <topology evidence="1">Multi-pass membrane protein</topology>
    </subcellularLocation>
</comment>
<evidence type="ECO:0000313" key="15">
    <source>
        <dbReference type="Proteomes" id="UP000746584"/>
    </source>
</evidence>
<evidence type="ECO:0000256" key="1">
    <source>
        <dbReference type="ARBA" id="ARBA00004651"/>
    </source>
</evidence>
<keyword evidence="6 9" id="KW-1133">Transmembrane helix</keyword>
<keyword evidence="5 9" id="KW-0812">Transmembrane</keyword>
<feature type="transmembrane region" description="Helical" evidence="9">
    <location>
        <begin position="479"/>
        <end position="497"/>
    </location>
</feature>
<dbReference type="Proteomes" id="UP000648535">
    <property type="component" value="Unassembled WGS sequence"/>
</dbReference>
<accession>A0A8H9KZ11</accession>
<dbReference type="EMBL" id="JAFBCG010000001">
    <property type="protein sequence ID" value="MBM7802849.1"/>
    <property type="molecule type" value="Genomic_DNA"/>
</dbReference>
<feature type="transmembrane region" description="Helical" evidence="9">
    <location>
        <begin position="453"/>
        <end position="472"/>
    </location>
</feature>
<gene>
    <name evidence="12" type="ORF">GCM10009769_18510</name>
    <name evidence="13" type="ORF">JOE58_002100</name>
</gene>
<dbReference type="PANTHER" id="PTHR33908:SF3">
    <property type="entry name" value="UNDECAPRENYL PHOSPHATE-ALPHA-4-AMINO-4-DEOXY-L-ARABINOSE ARABINOSYL TRANSFERASE"/>
    <property type="match status" value="1"/>
</dbReference>
<feature type="transmembrane region" description="Helical" evidence="9">
    <location>
        <begin position="368"/>
        <end position="390"/>
    </location>
</feature>
<dbReference type="InterPro" id="IPR038731">
    <property type="entry name" value="RgtA/B/C-like"/>
</dbReference>
<evidence type="ECO:0000313" key="13">
    <source>
        <dbReference type="EMBL" id="MBM7802849.1"/>
    </source>
</evidence>
<dbReference type="RefSeq" id="WP_175327340.1">
    <property type="nucleotide sequence ID" value="NZ_BMOI01000007.1"/>
</dbReference>
<protein>
    <submittedName>
        <fullName evidence="13">4-amino-4-deoxy-L-arabinose transferase-like glycosyltransferase</fullName>
    </submittedName>
</protein>
<feature type="compositionally biased region" description="Low complexity" evidence="8">
    <location>
        <begin position="553"/>
        <end position="582"/>
    </location>
</feature>
<dbReference type="GO" id="GO:0005886">
    <property type="term" value="C:plasma membrane"/>
    <property type="evidence" value="ECO:0007669"/>
    <property type="project" value="UniProtKB-SubCell"/>
</dbReference>
<dbReference type="GO" id="GO:0009103">
    <property type="term" value="P:lipopolysaccharide biosynthetic process"/>
    <property type="evidence" value="ECO:0007669"/>
    <property type="project" value="UniProtKB-ARBA"/>
</dbReference>
<comment type="caution">
    <text evidence="12">The sequence shown here is derived from an EMBL/GenBank/DDBJ whole genome shotgun (WGS) entry which is preliminary data.</text>
</comment>
<dbReference type="Pfam" id="PF13231">
    <property type="entry name" value="PMT_2"/>
    <property type="match status" value="1"/>
</dbReference>
<keyword evidence="4" id="KW-0808">Transferase</keyword>
<feature type="region of interest" description="Disordered" evidence="8">
    <location>
        <begin position="508"/>
        <end position="593"/>
    </location>
</feature>
<dbReference type="Proteomes" id="UP000746584">
    <property type="component" value="Unassembled WGS sequence"/>
</dbReference>
<keyword evidence="7 9" id="KW-0472">Membrane</keyword>
<feature type="transmembrane region" description="Helical" evidence="9">
    <location>
        <begin position="160"/>
        <end position="179"/>
    </location>
</feature>
<feature type="region of interest" description="Disordered" evidence="8">
    <location>
        <begin position="1"/>
        <end position="29"/>
    </location>
</feature>
<proteinExistence type="predicted"/>
<dbReference type="Pfam" id="PF24878">
    <property type="entry name" value="YkcB_C"/>
    <property type="match status" value="1"/>
</dbReference>
<reference evidence="12" key="2">
    <citation type="submission" date="2020-09" db="EMBL/GenBank/DDBJ databases">
        <authorList>
            <person name="Sun Q."/>
            <person name="Ohkuma M."/>
        </authorList>
    </citation>
    <scope>NUCLEOTIDE SEQUENCE</scope>
    <source>
        <strain evidence="12">JCM 1480</strain>
    </source>
</reference>
<dbReference type="GO" id="GO:0010041">
    <property type="term" value="P:response to iron(III) ion"/>
    <property type="evidence" value="ECO:0007669"/>
    <property type="project" value="TreeGrafter"/>
</dbReference>
<evidence type="ECO:0000313" key="12">
    <source>
        <dbReference type="EMBL" id="GGL00571.1"/>
    </source>
</evidence>
<dbReference type="PANTHER" id="PTHR33908">
    <property type="entry name" value="MANNOSYLTRANSFERASE YKCB-RELATED"/>
    <property type="match status" value="1"/>
</dbReference>
<dbReference type="InterPro" id="IPR050297">
    <property type="entry name" value="LipidA_mod_glycosyltrf_83"/>
</dbReference>
<evidence type="ECO:0000256" key="9">
    <source>
        <dbReference type="SAM" id="Phobius"/>
    </source>
</evidence>
<evidence type="ECO:0000256" key="2">
    <source>
        <dbReference type="ARBA" id="ARBA00022475"/>
    </source>
</evidence>
<reference evidence="13 15" key="3">
    <citation type="submission" date="2021-01" db="EMBL/GenBank/DDBJ databases">
        <title>Sequencing the genomes of 1000 actinobacteria strains.</title>
        <authorList>
            <person name="Klenk H.-P."/>
        </authorList>
    </citation>
    <scope>NUCLEOTIDE SEQUENCE [LARGE SCALE GENOMIC DNA]</scope>
    <source>
        <strain evidence="13 15">DSM 20542</strain>
    </source>
</reference>
<feature type="domain" description="Glycosyltransferase RgtA/B/C/D-like" evidence="10">
    <location>
        <begin position="109"/>
        <end position="266"/>
    </location>
</feature>
<evidence type="ECO:0000256" key="8">
    <source>
        <dbReference type="SAM" id="MobiDB-lite"/>
    </source>
</evidence>
<evidence type="ECO:0000256" key="5">
    <source>
        <dbReference type="ARBA" id="ARBA00022692"/>
    </source>
</evidence>
<dbReference type="GO" id="GO:0016763">
    <property type="term" value="F:pentosyltransferase activity"/>
    <property type="evidence" value="ECO:0007669"/>
    <property type="project" value="TreeGrafter"/>
</dbReference>
<dbReference type="InterPro" id="IPR056785">
    <property type="entry name" value="YkcA/B-like_C"/>
</dbReference>
<sequence length="709" mass="71778">MTTPAPHASPSVLTGPSTGPSTGPRTPRGRRRLVVDGLVRLVRGRSTTAAWERPAFLGLLLLTGVLYMVNLGVNGWANAFYSAAVQAGSQSWEAFFYGSSDAANAITVDKPPAFLWVIGISVRLFGLNSWAILVPQALMGVASVAILYRTVRRRFSAGSALVAGAVLATTPVATLMFRYDNPDALLVLLTVGAIALTLRGVESGRMRWVVWAGVLIGFGFLTKQLQAFLVLPPLVGVYLVASPRPFARRLGHLVAAAVAVVVSAGWWVAIVELVPAWARPYVGGSQTNSFLELTFGYNGLGRVTGDETGSVVPGGGTTTGAGSWGSTGLTRLFGSEFASQITWLLPTALVLLVVSLVLVGLRRRTDPRLATVLVLGGSLLVTGLVFSFMGGIFHPYYTVALAPYIAGLVGIGAGLLRARSGALAWRIVAAVVVAGTGAWAFELLADVSSWQPWIRWVVLAATAVGTVLVLLPPRGRLRSGATVAVVLVAALLGPTAFSVQTTTVAHTGALPSAGPQTTRTGPGGGGPRGQAGGTGGQAGGPGNQGGGQGNAAGPGNASNGSATTTGGQAGAPGATAGGQAAAPGGGGPSLLGGSTAVSDEVVSLLTADSGEYTWVAATVGSNSAASYQLASRDPVMAIGGYNGTDPAPTLAAFKALVAAGKVHWFIAGSTGGGTSSSGTSAEQITAWVTAHFASRSVDGVTLYDLTSAS</sequence>
<dbReference type="EMBL" id="BMOI01000007">
    <property type="protein sequence ID" value="GGL00571.1"/>
    <property type="molecule type" value="Genomic_DNA"/>
</dbReference>
<feature type="compositionally biased region" description="Low complexity" evidence="8">
    <location>
        <begin position="9"/>
        <end position="26"/>
    </location>
</feature>
<feature type="transmembrane region" description="Helical" evidence="9">
    <location>
        <begin position="208"/>
        <end position="241"/>
    </location>
</feature>
<dbReference type="AlphaFoldDB" id="A0A8H9KZ11"/>
<feature type="transmembrane region" description="Helical" evidence="9">
    <location>
        <begin position="55"/>
        <end position="73"/>
    </location>
</feature>
<evidence type="ECO:0000256" key="4">
    <source>
        <dbReference type="ARBA" id="ARBA00022679"/>
    </source>
</evidence>
<feature type="transmembrane region" description="Helical" evidence="9">
    <location>
        <begin position="341"/>
        <end position="361"/>
    </location>
</feature>
<evidence type="ECO:0000256" key="6">
    <source>
        <dbReference type="ARBA" id="ARBA00022989"/>
    </source>
</evidence>
<feature type="transmembrane region" description="Helical" evidence="9">
    <location>
        <begin position="253"/>
        <end position="278"/>
    </location>
</feature>
<evidence type="ECO:0000256" key="7">
    <source>
        <dbReference type="ARBA" id="ARBA00023136"/>
    </source>
</evidence>
<reference evidence="12" key="1">
    <citation type="journal article" date="2014" name="Int. J. Syst. Evol. Microbiol.">
        <title>Complete genome sequence of Corynebacterium casei LMG S-19264T (=DSM 44701T), isolated from a smear-ripened cheese.</title>
        <authorList>
            <consortium name="US DOE Joint Genome Institute (JGI-PGF)"/>
            <person name="Walter F."/>
            <person name="Albersmeier A."/>
            <person name="Kalinowski J."/>
            <person name="Ruckert C."/>
        </authorList>
    </citation>
    <scope>NUCLEOTIDE SEQUENCE</scope>
    <source>
        <strain evidence="12">JCM 1480</strain>
    </source>
</reference>
<name>A0A8H9KZ11_9MICO</name>
<evidence type="ECO:0000313" key="14">
    <source>
        <dbReference type="Proteomes" id="UP000648535"/>
    </source>
</evidence>
<organism evidence="12 14">
    <name type="scientific">Curtobacterium luteum</name>
    <dbReference type="NCBI Taxonomy" id="33881"/>
    <lineage>
        <taxon>Bacteria</taxon>
        <taxon>Bacillati</taxon>
        <taxon>Actinomycetota</taxon>
        <taxon>Actinomycetes</taxon>
        <taxon>Micrococcales</taxon>
        <taxon>Microbacteriaceae</taxon>
        <taxon>Curtobacterium</taxon>
    </lineage>
</organism>
<feature type="transmembrane region" description="Helical" evidence="9">
    <location>
        <begin position="396"/>
        <end position="416"/>
    </location>
</feature>
<feature type="transmembrane region" description="Helical" evidence="9">
    <location>
        <begin position="423"/>
        <end position="441"/>
    </location>
</feature>
<evidence type="ECO:0000256" key="3">
    <source>
        <dbReference type="ARBA" id="ARBA00022676"/>
    </source>
</evidence>
<keyword evidence="15" id="KW-1185">Reference proteome</keyword>